<accession>A0A7W9EYB6</accession>
<feature type="signal peptide" evidence="2">
    <location>
        <begin position="1"/>
        <end position="21"/>
    </location>
</feature>
<keyword evidence="1" id="KW-0472">Membrane</keyword>
<evidence type="ECO:0000256" key="2">
    <source>
        <dbReference type="SAM" id="SignalP"/>
    </source>
</evidence>
<protein>
    <submittedName>
        <fullName evidence="3">Uncharacterized protein</fullName>
    </submittedName>
</protein>
<sequence length="164" mass="18048">MQRLAPLFGLIFALLATSANADQHAATDFVADEPIVVFAPTGDHSDQFITELEMHAIAVLQWQLRTSDRILTMVMLLTAAGVLFAGFQLWHTMRRQTQVRLKRADETDATPLAHDTTSKLSFGDGKFEVTSPIVGILILMISLGALYLFLSIVYSIDVMPLTGL</sequence>
<evidence type="ECO:0000256" key="1">
    <source>
        <dbReference type="SAM" id="Phobius"/>
    </source>
</evidence>
<evidence type="ECO:0000313" key="4">
    <source>
        <dbReference type="Proteomes" id="UP000535415"/>
    </source>
</evidence>
<proteinExistence type="predicted"/>
<name>A0A7W9EYB6_9RHOB</name>
<keyword evidence="2" id="KW-0732">Signal</keyword>
<comment type="caution">
    <text evidence="3">The sequence shown here is derived from an EMBL/GenBank/DDBJ whole genome shotgun (WGS) entry which is preliminary data.</text>
</comment>
<dbReference type="EMBL" id="JACIJM010000001">
    <property type="protein sequence ID" value="MBB5720746.1"/>
    <property type="molecule type" value="Genomic_DNA"/>
</dbReference>
<dbReference type="AlphaFoldDB" id="A0A7W9EYB6"/>
<keyword evidence="4" id="KW-1185">Reference proteome</keyword>
<dbReference type="Proteomes" id="UP000535415">
    <property type="component" value="Unassembled WGS sequence"/>
</dbReference>
<reference evidence="3 4" key="1">
    <citation type="submission" date="2020-08" db="EMBL/GenBank/DDBJ databases">
        <title>Genomic Encyclopedia of Type Strains, Phase IV (KMG-IV): sequencing the most valuable type-strain genomes for metagenomic binning, comparative biology and taxonomic classification.</title>
        <authorList>
            <person name="Goeker M."/>
        </authorList>
    </citation>
    <scope>NUCLEOTIDE SEQUENCE [LARGE SCALE GENOMIC DNA]</scope>
    <source>
        <strain evidence="3 4">DSM 101064</strain>
    </source>
</reference>
<gene>
    <name evidence="3" type="ORF">FHS72_000350</name>
</gene>
<feature type="transmembrane region" description="Helical" evidence="1">
    <location>
        <begin position="133"/>
        <end position="156"/>
    </location>
</feature>
<feature type="chain" id="PRO_5031338813" evidence="2">
    <location>
        <begin position="22"/>
        <end position="164"/>
    </location>
</feature>
<keyword evidence="1" id="KW-1133">Transmembrane helix</keyword>
<feature type="transmembrane region" description="Helical" evidence="1">
    <location>
        <begin position="70"/>
        <end position="90"/>
    </location>
</feature>
<evidence type="ECO:0000313" key="3">
    <source>
        <dbReference type="EMBL" id="MBB5720746.1"/>
    </source>
</evidence>
<keyword evidence="1" id="KW-0812">Transmembrane</keyword>
<organism evidence="3 4">
    <name type="scientific">Yoonia ponticola</name>
    <dbReference type="NCBI Taxonomy" id="1524255"/>
    <lineage>
        <taxon>Bacteria</taxon>
        <taxon>Pseudomonadati</taxon>
        <taxon>Pseudomonadota</taxon>
        <taxon>Alphaproteobacteria</taxon>
        <taxon>Rhodobacterales</taxon>
        <taxon>Paracoccaceae</taxon>
        <taxon>Yoonia</taxon>
    </lineage>
</organism>
<dbReference type="RefSeq" id="WP_183524605.1">
    <property type="nucleotide sequence ID" value="NZ_JACIJM010000001.1"/>
</dbReference>